<organism evidence="1 2">
    <name type="scientific">Paraoerskovia marina</name>
    <dbReference type="NCBI Taxonomy" id="545619"/>
    <lineage>
        <taxon>Bacteria</taxon>
        <taxon>Bacillati</taxon>
        <taxon>Actinomycetota</taxon>
        <taxon>Actinomycetes</taxon>
        <taxon>Micrococcales</taxon>
        <taxon>Cellulomonadaceae</taxon>
        <taxon>Paraoerskovia</taxon>
    </lineage>
</organism>
<protein>
    <submittedName>
        <fullName evidence="1">Uncharacterized protein</fullName>
    </submittedName>
</protein>
<evidence type="ECO:0000313" key="2">
    <source>
        <dbReference type="Proteomes" id="UP000185663"/>
    </source>
</evidence>
<sequence>MLEVIDVNESDGEPGVTLDVFRWLPAELAGDTTPQLYEYDLVESDAGEWVVESFGPASYTDPRRDCDLGDAPRYLFDPAPEPKAHPLLGRDGEEMQRADQWSTQGWCPPRAIMGWVPRGSRRSFAVRPRTRHGPTLGRLPDAGRECCRYSRIHAWQLPTIAAAVSDLAAEHPRAVRVPRSAGTRIQTTTIWKWLPHVPNER</sequence>
<proteinExistence type="predicted"/>
<keyword evidence="2" id="KW-1185">Reference proteome</keyword>
<dbReference type="Proteomes" id="UP000185663">
    <property type="component" value="Chromosome I"/>
</dbReference>
<accession>A0A1H1NTW5</accession>
<dbReference type="EMBL" id="LT629776">
    <property type="protein sequence ID" value="SDS02394.1"/>
    <property type="molecule type" value="Genomic_DNA"/>
</dbReference>
<reference evidence="1 2" key="1">
    <citation type="submission" date="2016-10" db="EMBL/GenBank/DDBJ databases">
        <authorList>
            <person name="de Groot N.N."/>
        </authorList>
    </citation>
    <scope>NUCLEOTIDE SEQUENCE [LARGE SCALE GENOMIC DNA]</scope>
    <source>
        <strain evidence="1 2">DSM 22126</strain>
    </source>
</reference>
<dbReference type="AlphaFoldDB" id="A0A1H1NTW5"/>
<gene>
    <name evidence="1" type="ORF">SAMN04489860_0619</name>
</gene>
<name>A0A1H1NTW5_9CELL</name>
<evidence type="ECO:0000313" key="1">
    <source>
        <dbReference type="EMBL" id="SDS02394.1"/>
    </source>
</evidence>